<sequence length="142" mass="15561">DTKLVDRILLHHLLDLAQAKLATVSGLPKRKNALCVMQSLLWREALASSKTNAERLQTAHTMLNAPGLSLDTATKKIILSHTGMNLVVQKPSEICEMGDNVAHPKSVSKEAYKRIIARHTITENHAGLHAILEYVDPAPQSS</sequence>
<dbReference type="EMBL" id="JABBWE010000083">
    <property type="protein sequence ID" value="KAG1787139.1"/>
    <property type="molecule type" value="Genomic_DNA"/>
</dbReference>
<dbReference type="AlphaFoldDB" id="A0A9P7ADI5"/>
<gene>
    <name evidence="1" type="ORF">HD556DRAFT_1247271</name>
</gene>
<accession>A0A9P7ADI5</accession>
<proteinExistence type="predicted"/>
<dbReference type="RefSeq" id="XP_041154512.1">
    <property type="nucleotide sequence ID" value="XM_041298689.1"/>
</dbReference>
<organism evidence="1 2">
    <name type="scientific">Suillus plorans</name>
    <dbReference type="NCBI Taxonomy" id="116603"/>
    <lineage>
        <taxon>Eukaryota</taxon>
        <taxon>Fungi</taxon>
        <taxon>Dikarya</taxon>
        <taxon>Basidiomycota</taxon>
        <taxon>Agaricomycotina</taxon>
        <taxon>Agaricomycetes</taxon>
        <taxon>Agaricomycetidae</taxon>
        <taxon>Boletales</taxon>
        <taxon>Suillineae</taxon>
        <taxon>Suillaceae</taxon>
        <taxon>Suillus</taxon>
    </lineage>
</organism>
<protein>
    <submittedName>
        <fullName evidence="1">Uncharacterized protein</fullName>
    </submittedName>
</protein>
<comment type="caution">
    <text evidence="1">The sequence shown here is derived from an EMBL/GenBank/DDBJ whole genome shotgun (WGS) entry which is preliminary data.</text>
</comment>
<keyword evidence="2" id="KW-1185">Reference proteome</keyword>
<reference evidence="1" key="1">
    <citation type="journal article" date="2020" name="New Phytol.">
        <title>Comparative genomics reveals dynamic genome evolution in host specialist ectomycorrhizal fungi.</title>
        <authorList>
            <person name="Lofgren L.A."/>
            <person name="Nguyen N.H."/>
            <person name="Vilgalys R."/>
            <person name="Ruytinx J."/>
            <person name="Liao H.L."/>
            <person name="Branco S."/>
            <person name="Kuo A."/>
            <person name="LaButti K."/>
            <person name="Lipzen A."/>
            <person name="Andreopoulos W."/>
            <person name="Pangilinan J."/>
            <person name="Riley R."/>
            <person name="Hundley H."/>
            <person name="Na H."/>
            <person name="Barry K."/>
            <person name="Grigoriev I.V."/>
            <person name="Stajich J.E."/>
            <person name="Kennedy P.G."/>
        </authorList>
    </citation>
    <scope>NUCLEOTIDE SEQUENCE</scope>
    <source>
        <strain evidence="1">S12</strain>
    </source>
</reference>
<dbReference type="Proteomes" id="UP000719766">
    <property type="component" value="Unassembled WGS sequence"/>
</dbReference>
<dbReference type="GeneID" id="64592453"/>
<feature type="non-terminal residue" evidence="1">
    <location>
        <position position="1"/>
    </location>
</feature>
<evidence type="ECO:0000313" key="2">
    <source>
        <dbReference type="Proteomes" id="UP000719766"/>
    </source>
</evidence>
<name>A0A9P7ADI5_9AGAM</name>
<evidence type="ECO:0000313" key="1">
    <source>
        <dbReference type="EMBL" id="KAG1787139.1"/>
    </source>
</evidence>
<dbReference type="OrthoDB" id="2656987at2759"/>